<accession>A0A6C0LCJ7</accession>
<proteinExistence type="predicted"/>
<name>A0A6C0LCJ7_9ZZZZ</name>
<dbReference type="AlphaFoldDB" id="A0A6C0LCJ7"/>
<sequence length="319" mass="36560">MSEKEVFKPNERELRLFEQEKMELYKGTFVVCLVYGLSAFILLIVILFTEWGREYIYDKFAPAVITYILGSLIIIIYLLNEIFSIRPRRVGTEMDSDHNIICPDYWKLEKVPETLKTEIMNNNTHNNSLKKIIPEITKDTNANIQYRCVYDEKVYGNTANFLKMKNEIAMKNTGGSDAYMAGFNTKKEANAFTLAKKNKVASTMMPEYVVKEPEKNTVNYQDLKKYAKFTGAYSSNNANIFEKVDKNTSLKIADPAYLASSSTSESDVWKKYETDAPLICNVVYPQVLGVFDINTKEKNEVSCEYAKQCGVSWSSLKCK</sequence>
<evidence type="ECO:0000313" key="2">
    <source>
        <dbReference type="EMBL" id="QHU27364.1"/>
    </source>
</evidence>
<feature type="transmembrane region" description="Helical" evidence="1">
    <location>
        <begin position="60"/>
        <end position="79"/>
    </location>
</feature>
<feature type="transmembrane region" description="Helical" evidence="1">
    <location>
        <begin position="24"/>
        <end position="48"/>
    </location>
</feature>
<keyword evidence="1" id="KW-1133">Transmembrane helix</keyword>
<organism evidence="2">
    <name type="scientific">viral metagenome</name>
    <dbReference type="NCBI Taxonomy" id="1070528"/>
    <lineage>
        <taxon>unclassified sequences</taxon>
        <taxon>metagenomes</taxon>
        <taxon>organismal metagenomes</taxon>
    </lineage>
</organism>
<keyword evidence="1" id="KW-0812">Transmembrane</keyword>
<dbReference type="EMBL" id="MN740454">
    <property type="protein sequence ID" value="QHU27364.1"/>
    <property type="molecule type" value="Genomic_DNA"/>
</dbReference>
<reference evidence="2" key="1">
    <citation type="journal article" date="2020" name="Nature">
        <title>Giant virus diversity and host interactions through global metagenomics.</title>
        <authorList>
            <person name="Schulz F."/>
            <person name="Roux S."/>
            <person name="Paez-Espino D."/>
            <person name="Jungbluth S."/>
            <person name="Walsh D.A."/>
            <person name="Denef V.J."/>
            <person name="McMahon K.D."/>
            <person name="Konstantinidis K.T."/>
            <person name="Eloe-Fadrosh E.A."/>
            <person name="Kyrpides N.C."/>
            <person name="Woyke T."/>
        </authorList>
    </citation>
    <scope>NUCLEOTIDE SEQUENCE</scope>
    <source>
        <strain evidence="2">GVMAG-M-3300027763-16</strain>
    </source>
</reference>
<evidence type="ECO:0000256" key="1">
    <source>
        <dbReference type="SAM" id="Phobius"/>
    </source>
</evidence>
<keyword evidence="1" id="KW-0472">Membrane</keyword>
<protein>
    <submittedName>
        <fullName evidence="2">Uncharacterized protein</fullName>
    </submittedName>
</protein>